<evidence type="ECO:0000259" key="1">
    <source>
        <dbReference type="Pfam" id="PF03108"/>
    </source>
</evidence>
<dbReference type="GeneID" id="107465262"/>
<dbReference type="KEGG" id="adu:107465262"/>
<dbReference type="RefSeq" id="XP_015939731.1">
    <property type="nucleotide sequence ID" value="XM_016084245.1"/>
</dbReference>
<keyword evidence="2" id="KW-1185">Reference proteome</keyword>
<protein>
    <submittedName>
        <fullName evidence="3">Uncharacterized protein LOC107465262</fullName>
    </submittedName>
</protein>
<evidence type="ECO:0000313" key="3">
    <source>
        <dbReference type="RefSeq" id="XP_015939731.1"/>
    </source>
</evidence>
<sequence length="359" mass="40569">MIELYVEFEQQSGLGAVGEEVNVNELGDIEWEEDNNDSEEDFEANYEVDDENDDGDLVGNPEVQNEVNAIVSQHPFDVPSFMRTLDLEAMHALEFPEYANMGNVAAEDGEFSVGMKFGSRESLISAIKSYTISGGVDYTVYKFEPQTFYAKCKGYGAGCDWLIRASLIRKKACWEIRRYNGKHTCTVGTISQDHGKLDLDTIADAIRPLVELDPSIKVKSVIAEVQYRFNYTVSYRKAWLAKQKAVAKVFSDWEVSYQTLPIWLKAMTVKMSRSRVQIKTLPVYCDSEEVQGVRVLHRIFWSFYPCIVAFRHYKPLVQVDGMHLYRKCKGALLVAVAQDGNQNIVPIAFAIVEGETADA</sequence>
<accession>A0A6P4BLT3</accession>
<dbReference type="InterPro" id="IPR004332">
    <property type="entry name" value="Transposase_MuDR"/>
</dbReference>
<dbReference type="PANTHER" id="PTHR31973:SF195">
    <property type="entry name" value="MUDR FAMILY TRANSPOSASE"/>
    <property type="match status" value="1"/>
</dbReference>
<dbReference type="AlphaFoldDB" id="A0A6P4BLT3"/>
<dbReference type="PANTHER" id="PTHR31973">
    <property type="entry name" value="POLYPROTEIN, PUTATIVE-RELATED"/>
    <property type="match status" value="1"/>
</dbReference>
<organism evidence="2 3">
    <name type="scientific">Arachis duranensis</name>
    <name type="common">Wild peanut</name>
    <dbReference type="NCBI Taxonomy" id="130453"/>
    <lineage>
        <taxon>Eukaryota</taxon>
        <taxon>Viridiplantae</taxon>
        <taxon>Streptophyta</taxon>
        <taxon>Embryophyta</taxon>
        <taxon>Tracheophyta</taxon>
        <taxon>Spermatophyta</taxon>
        <taxon>Magnoliopsida</taxon>
        <taxon>eudicotyledons</taxon>
        <taxon>Gunneridae</taxon>
        <taxon>Pentapetalae</taxon>
        <taxon>rosids</taxon>
        <taxon>fabids</taxon>
        <taxon>Fabales</taxon>
        <taxon>Fabaceae</taxon>
        <taxon>Papilionoideae</taxon>
        <taxon>50 kb inversion clade</taxon>
        <taxon>dalbergioids sensu lato</taxon>
        <taxon>Dalbergieae</taxon>
        <taxon>Pterocarpus clade</taxon>
        <taxon>Arachis</taxon>
    </lineage>
</organism>
<dbReference type="Proteomes" id="UP000515211">
    <property type="component" value="Chromosome 9"/>
</dbReference>
<reference evidence="2" key="1">
    <citation type="journal article" date="2016" name="Nat. Genet.">
        <title>The genome sequences of Arachis duranensis and Arachis ipaensis, the diploid ancestors of cultivated peanut.</title>
        <authorList>
            <person name="Bertioli D.J."/>
            <person name="Cannon S.B."/>
            <person name="Froenicke L."/>
            <person name="Huang G."/>
            <person name="Farmer A.D."/>
            <person name="Cannon E.K."/>
            <person name="Liu X."/>
            <person name="Gao D."/>
            <person name="Clevenger J."/>
            <person name="Dash S."/>
            <person name="Ren L."/>
            <person name="Moretzsohn M.C."/>
            <person name="Shirasawa K."/>
            <person name="Huang W."/>
            <person name="Vidigal B."/>
            <person name="Abernathy B."/>
            <person name="Chu Y."/>
            <person name="Niederhuth C.E."/>
            <person name="Umale P."/>
            <person name="Araujo A.C."/>
            <person name="Kozik A."/>
            <person name="Kim K.D."/>
            <person name="Burow M.D."/>
            <person name="Varshney R.K."/>
            <person name="Wang X."/>
            <person name="Zhang X."/>
            <person name="Barkley N."/>
            <person name="Guimaraes P.M."/>
            <person name="Isobe S."/>
            <person name="Guo B."/>
            <person name="Liao B."/>
            <person name="Stalker H.T."/>
            <person name="Schmitz R.J."/>
            <person name="Scheffler B.E."/>
            <person name="Leal-Bertioli S.C."/>
            <person name="Xun X."/>
            <person name="Jackson S.A."/>
            <person name="Michelmore R."/>
            <person name="Ozias-Akins P."/>
        </authorList>
    </citation>
    <scope>NUCLEOTIDE SEQUENCE [LARGE SCALE GENOMIC DNA]</scope>
    <source>
        <strain evidence="2">cv. V14167</strain>
    </source>
</reference>
<proteinExistence type="predicted"/>
<reference evidence="3" key="2">
    <citation type="submission" date="2025-08" db="UniProtKB">
        <authorList>
            <consortium name="RefSeq"/>
        </authorList>
    </citation>
    <scope>IDENTIFICATION</scope>
    <source>
        <tissue evidence="3">Whole plant</tissue>
    </source>
</reference>
<gene>
    <name evidence="3" type="primary">LOC107465262</name>
</gene>
<evidence type="ECO:0000313" key="2">
    <source>
        <dbReference type="Proteomes" id="UP000515211"/>
    </source>
</evidence>
<dbReference type="Pfam" id="PF03108">
    <property type="entry name" value="DBD_Tnp_Mut"/>
    <property type="match status" value="1"/>
</dbReference>
<name>A0A6P4BLT3_ARADU</name>
<feature type="domain" description="Transposase MuDR plant" evidence="1">
    <location>
        <begin position="111"/>
        <end position="173"/>
    </location>
</feature>